<dbReference type="Gene3D" id="3.90.180.10">
    <property type="entry name" value="Medium-chain alcohol dehydrogenases, catalytic domain"/>
    <property type="match status" value="1"/>
</dbReference>
<dbReference type="InterPro" id="IPR052711">
    <property type="entry name" value="Zinc_ADH-like"/>
</dbReference>
<reference evidence="2 3" key="1">
    <citation type="journal article" date="2019" name="Emerg. Microbes Infect.">
        <title>Comprehensive subspecies identification of 175 nontuberculous mycobacteria species based on 7547 genomic profiles.</title>
        <authorList>
            <person name="Matsumoto Y."/>
            <person name="Kinjo T."/>
            <person name="Motooka D."/>
            <person name="Nabeya D."/>
            <person name="Jung N."/>
            <person name="Uechi K."/>
            <person name="Horii T."/>
            <person name="Iida T."/>
            <person name="Fujita J."/>
            <person name="Nakamura S."/>
        </authorList>
    </citation>
    <scope>NUCLEOTIDE SEQUENCE [LARGE SCALE GENOMIC DNA]</scope>
    <source>
        <strain evidence="2 3">JCM 6370</strain>
    </source>
</reference>
<organism evidence="2 3">
    <name type="scientific">Mycolicibacterium pulveris</name>
    <name type="common">Mycobacterium pulveris</name>
    <dbReference type="NCBI Taxonomy" id="36813"/>
    <lineage>
        <taxon>Bacteria</taxon>
        <taxon>Bacillati</taxon>
        <taxon>Actinomycetota</taxon>
        <taxon>Actinomycetes</taxon>
        <taxon>Mycobacteriales</taxon>
        <taxon>Mycobacteriaceae</taxon>
        <taxon>Mycolicibacterium</taxon>
    </lineage>
</organism>
<dbReference type="SMART" id="SM00829">
    <property type="entry name" value="PKS_ER"/>
    <property type="match status" value="1"/>
</dbReference>
<keyword evidence="3" id="KW-1185">Reference proteome</keyword>
<dbReference type="RefSeq" id="WP_163904207.1">
    <property type="nucleotide sequence ID" value="NZ_AP022599.1"/>
</dbReference>
<dbReference type="SUPFAM" id="SSF50129">
    <property type="entry name" value="GroES-like"/>
    <property type="match status" value="1"/>
</dbReference>
<evidence type="ECO:0000313" key="2">
    <source>
        <dbReference type="EMBL" id="BBY83402.1"/>
    </source>
</evidence>
<accession>A0A7I7UPL7</accession>
<protein>
    <submittedName>
        <fullName evidence="2">Zn-dependent oxidoreductase</fullName>
    </submittedName>
</protein>
<dbReference type="InterPro" id="IPR020843">
    <property type="entry name" value="ER"/>
</dbReference>
<dbReference type="Pfam" id="PF00107">
    <property type="entry name" value="ADH_zinc_N"/>
    <property type="match status" value="1"/>
</dbReference>
<dbReference type="PANTHER" id="PTHR45033">
    <property type="match status" value="1"/>
</dbReference>
<dbReference type="EMBL" id="AP022599">
    <property type="protein sequence ID" value="BBY83402.1"/>
    <property type="molecule type" value="Genomic_DNA"/>
</dbReference>
<proteinExistence type="predicted"/>
<dbReference type="SUPFAM" id="SSF51735">
    <property type="entry name" value="NAD(P)-binding Rossmann-fold domains"/>
    <property type="match status" value="1"/>
</dbReference>
<gene>
    <name evidence="2" type="ORF">MPUL_45600</name>
</gene>
<dbReference type="InterPro" id="IPR036291">
    <property type="entry name" value="NAD(P)-bd_dom_sf"/>
</dbReference>
<dbReference type="Proteomes" id="UP000467252">
    <property type="component" value="Chromosome"/>
</dbReference>
<dbReference type="InterPro" id="IPR013149">
    <property type="entry name" value="ADH-like_C"/>
</dbReference>
<dbReference type="AlphaFoldDB" id="A0A7I7UPL7"/>
<sequence>MKALYAEQFAPQDPLAGLCFGDRPEPSRSEGHEIVRVVAASLNRHDLWTLAGVTMVPFDPPVTLGCDGAGIDQNGRAVTIFPVLGHGPKFQMLTDGVDGTLAALVKVPVANVVRKPEGLSFEEAACLGTTWLTAWSALVGRARLQDGERVLVQGVSGGLSNAVIALARALGAHVTATSRTEQGHILGLKLGANEVVAPGTPLADPVDVVIDSVGAKTWGHSLQSLAFGGRAVCLGATSGRIGETHLRTIFANELEIYGHKMGTEEEFRALCDFVEWRDLHPFIGAHVDGLEAGQELFRRYARDEIAGKAVVRVDPALAPRRTADAQM</sequence>
<dbReference type="InterPro" id="IPR011032">
    <property type="entry name" value="GroES-like_sf"/>
</dbReference>
<dbReference type="GO" id="GO:0016491">
    <property type="term" value="F:oxidoreductase activity"/>
    <property type="evidence" value="ECO:0007669"/>
    <property type="project" value="InterPro"/>
</dbReference>
<evidence type="ECO:0000259" key="1">
    <source>
        <dbReference type="SMART" id="SM00829"/>
    </source>
</evidence>
<evidence type="ECO:0000313" key="3">
    <source>
        <dbReference type="Proteomes" id="UP000467252"/>
    </source>
</evidence>
<dbReference type="PANTHER" id="PTHR45033:SF3">
    <property type="entry name" value="DEHYDROGENASE, PUTATIVE (AFU_ORTHOLOGUE AFUA_2G13270)-RELATED"/>
    <property type="match status" value="1"/>
</dbReference>
<feature type="domain" description="Enoyl reductase (ER)" evidence="1">
    <location>
        <begin position="13"/>
        <end position="311"/>
    </location>
</feature>
<name>A0A7I7UPL7_MYCPV</name>